<evidence type="ECO:0000256" key="6">
    <source>
        <dbReference type="ARBA" id="ARBA00053882"/>
    </source>
</evidence>
<dbReference type="PANTHER" id="PTHR11618:SF13">
    <property type="entry name" value="TRANSCRIPTION INITIATION FACTOR IIB"/>
    <property type="match status" value="1"/>
</dbReference>
<dbReference type="GO" id="GO:0097550">
    <property type="term" value="C:transcription preinitiation complex"/>
    <property type="evidence" value="ECO:0007669"/>
    <property type="project" value="TreeGrafter"/>
</dbReference>
<keyword evidence="9" id="KW-0648">Protein biosynthesis</keyword>
<name>U3TBT4_9CREN</name>
<dbReference type="CDD" id="cd20550">
    <property type="entry name" value="CYCLIN_TFIIB_archaea_like_rpt2"/>
    <property type="match status" value="1"/>
</dbReference>
<dbReference type="AlphaFoldDB" id="U3TBT4"/>
<keyword evidence="4 7" id="KW-0805">Transcription regulation</keyword>
<evidence type="ECO:0000256" key="7">
    <source>
        <dbReference type="HAMAP-Rule" id="MF_00383"/>
    </source>
</evidence>
<feature type="repeat" description="2" evidence="7">
    <location>
        <begin position="224"/>
        <end position="305"/>
    </location>
</feature>
<dbReference type="EMBL" id="AP012489">
    <property type="protein sequence ID" value="BAN91002.1"/>
    <property type="molecule type" value="Genomic_DNA"/>
</dbReference>
<dbReference type="GO" id="GO:0003743">
    <property type="term" value="F:translation initiation factor activity"/>
    <property type="evidence" value="ECO:0007669"/>
    <property type="project" value="UniProtKB-KW"/>
</dbReference>
<dbReference type="GO" id="GO:0070897">
    <property type="term" value="P:transcription preinitiation complex assembly"/>
    <property type="evidence" value="ECO:0007669"/>
    <property type="project" value="InterPro"/>
</dbReference>
<dbReference type="KEGG" id="acj:ACAM_1533"/>
<dbReference type="Gene3D" id="1.10.472.170">
    <property type="match status" value="1"/>
</dbReference>
<dbReference type="Gene3D" id="1.10.472.10">
    <property type="entry name" value="Cyclin-like"/>
    <property type="match status" value="1"/>
</dbReference>
<dbReference type="OrthoDB" id="7429at2157"/>
<dbReference type="CDD" id="cd20549">
    <property type="entry name" value="CYCLIN_TFIIB_archaea_like_rpt1"/>
    <property type="match status" value="1"/>
</dbReference>
<dbReference type="RefSeq" id="WP_022542268.1">
    <property type="nucleotide sequence ID" value="NC_022521.1"/>
</dbReference>
<accession>U3TBT4</accession>
<dbReference type="SMART" id="SM00385">
    <property type="entry name" value="CYCLIN"/>
    <property type="match status" value="2"/>
</dbReference>
<feature type="domain" description="Cyclin-like" evidence="8">
    <location>
        <begin position="224"/>
        <end position="305"/>
    </location>
</feature>
<dbReference type="PATRIC" id="fig|1198449.6.peg.1551"/>
<feature type="domain" description="Cyclin-like" evidence="8">
    <location>
        <begin position="125"/>
        <end position="211"/>
    </location>
</feature>
<dbReference type="SUPFAM" id="SSF47954">
    <property type="entry name" value="Cyclin-like"/>
    <property type="match status" value="2"/>
</dbReference>
<dbReference type="InterPro" id="IPR023486">
    <property type="entry name" value="TFIIB_CS"/>
</dbReference>
<dbReference type="GO" id="GO:0003700">
    <property type="term" value="F:DNA-binding transcription factor activity"/>
    <property type="evidence" value="ECO:0007669"/>
    <property type="project" value="UniProtKB-UniRule"/>
</dbReference>
<reference evidence="9 10" key="1">
    <citation type="journal article" date="2013" name="Appl. Environ. Microbiol.">
        <title>Variation of the Virus-Related Elements within Syntenic Genomes of the Hyperthermophilic Archaeon Aeropyrum.</title>
        <authorList>
            <person name="Daifuku T."/>
            <person name="Yoshida T."/>
            <person name="Kitamura T."/>
            <person name="Kawaichi S."/>
            <person name="Inoue T."/>
            <person name="Nomura K."/>
            <person name="Yoshida Y."/>
            <person name="Kuno S."/>
            <person name="Sako Y."/>
        </authorList>
    </citation>
    <scope>NUCLEOTIDE SEQUENCE [LARGE SCALE GENOMIC DNA]</scope>
    <source>
        <strain evidence="9 10">SY1</strain>
    </source>
</reference>
<evidence type="ECO:0000256" key="1">
    <source>
        <dbReference type="ARBA" id="ARBA00010857"/>
    </source>
</evidence>
<dbReference type="GO" id="GO:0017025">
    <property type="term" value="F:TBP-class protein binding"/>
    <property type="evidence" value="ECO:0007669"/>
    <property type="project" value="InterPro"/>
</dbReference>
<evidence type="ECO:0000313" key="10">
    <source>
        <dbReference type="Proteomes" id="UP000016887"/>
    </source>
</evidence>
<dbReference type="Pfam" id="PF00382">
    <property type="entry name" value="TFIIB"/>
    <property type="match status" value="2"/>
</dbReference>
<keyword evidence="10" id="KW-1185">Reference proteome</keyword>
<dbReference type="PRINTS" id="PR00685">
    <property type="entry name" value="TIFACTORIIB"/>
</dbReference>
<proteinExistence type="inferred from homology"/>
<comment type="caution">
    <text evidence="7">Lacks conserved residue(s) required for the propagation of feature annotation.</text>
</comment>
<dbReference type="FunFam" id="1.10.472.10:FF:000023">
    <property type="entry name" value="Transcription initiation factor IIB"/>
    <property type="match status" value="1"/>
</dbReference>
<dbReference type="InterPro" id="IPR000812">
    <property type="entry name" value="TFIIB"/>
</dbReference>
<comment type="function">
    <text evidence="6 7">Stabilizes TBP binding to an archaeal box-A promoter. Also responsible for recruiting RNA polymerase II to the pre-initiation complex (DNA-TBP-TFIIB).</text>
</comment>
<evidence type="ECO:0000259" key="8">
    <source>
        <dbReference type="SMART" id="SM00385"/>
    </source>
</evidence>
<dbReference type="HAMAP" id="MF_00383">
    <property type="entry name" value="TF2B_arch"/>
    <property type="match status" value="1"/>
</dbReference>
<gene>
    <name evidence="7 9" type="primary">tfb</name>
    <name evidence="9" type="ORF">ACAM_1533</name>
</gene>
<comment type="similarity">
    <text evidence="1 7">Belongs to the TFIIB family.</text>
</comment>
<dbReference type="GeneID" id="17110734"/>
<organism evidence="9 10">
    <name type="scientific">Aeropyrum camini SY1 = JCM 12091</name>
    <dbReference type="NCBI Taxonomy" id="1198449"/>
    <lineage>
        <taxon>Archaea</taxon>
        <taxon>Thermoproteota</taxon>
        <taxon>Thermoprotei</taxon>
        <taxon>Desulfurococcales</taxon>
        <taxon>Desulfurococcaceae</taxon>
        <taxon>Aeropyrum</taxon>
    </lineage>
</organism>
<dbReference type="PANTHER" id="PTHR11618">
    <property type="entry name" value="TRANSCRIPTION INITIATION FACTOR IIB-RELATED"/>
    <property type="match status" value="1"/>
</dbReference>
<dbReference type="InterPro" id="IPR023484">
    <property type="entry name" value="TFIIB_arc"/>
</dbReference>
<keyword evidence="5 7" id="KW-0804">Transcription</keyword>
<evidence type="ECO:0000256" key="4">
    <source>
        <dbReference type="ARBA" id="ARBA00023015"/>
    </source>
</evidence>
<evidence type="ECO:0000313" key="9">
    <source>
        <dbReference type="EMBL" id="BAN91002.1"/>
    </source>
</evidence>
<dbReference type="InterPro" id="IPR036915">
    <property type="entry name" value="Cyclin-like_sf"/>
</dbReference>
<keyword evidence="9" id="KW-0396">Initiation factor</keyword>
<keyword evidence="3 7" id="KW-0677">Repeat</keyword>
<dbReference type="InterPro" id="IPR013763">
    <property type="entry name" value="Cyclin-like_dom"/>
</dbReference>
<dbReference type="PROSITE" id="PS00782">
    <property type="entry name" value="TFIIB"/>
    <property type="match status" value="2"/>
</dbReference>
<dbReference type="eggNOG" id="arCOG01981">
    <property type="taxonomic scope" value="Archaea"/>
</dbReference>
<dbReference type="Proteomes" id="UP000016887">
    <property type="component" value="Chromosome"/>
</dbReference>
<dbReference type="InterPro" id="IPR013150">
    <property type="entry name" value="TFIIB_cyclin"/>
</dbReference>
<dbReference type="STRING" id="1198449.ACAM_1533"/>
<evidence type="ECO:0000256" key="2">
    <source>
        <dbReference type="ARBA" id="ARBA00013932"/>
    </source>
</evidence>
<evidence type="ECO:0000256" key="3">
    <source>
        <dbReference type="ARBA" id="ARBA00022737"/>
    </source>
</evidence>
<protein>
    <recommendedName>
        <fullName evidence="2 7">Transcription initiation factor IIB</fullName>
        <shortName evidence="7">TFIIB</shortName>
    </recommendedName>
</protein>
<evidence type="ECO:0000256" key="5">
    <source>
        <dbReference type="ARBA" id="ARBA00023163"/>
    </source>
</evidence>
<sequence length="322" mass="35423">MVSEIPYDEGSSGEESGEIKCKNIVTDPVRGLKICADTGEIIGEDIIGTESDVKAYTPEERQQKTHYGGPLKYSHHYMGVEASLEHPRDHGPKGIKQRKILPRRPPRLSARPLTSVDKNLQTALSLINEVASRMGMPEIVVEDASKIYREAMEKGLTRGRSIESIVAASLYAASRIHGLPHSLTDIIKAMKGNVDAETRRDVARSYRLLVRDLNIKIPVRKPENFVYTIISALGLPEHVAIEAIKIIDLSRKKGLTAGKDPGGLAGAAVYLAALKHGIRKTQKEIAHVVGVTEVTIRNRYKEIAQALGIEEELEEKSAEDRG</sequence>